<evidence type="ECO:0000259" key="12">
    <source>
        <dbReference type="PROSITE" id="PS50885"/>
    </source>
</evidence>
<evidence type="ECO:0000256" key="2">
    <source>
        <dbReference type="ARBA" id="ARBA00022475"/>
    </source>
</evidence>
<evidence type="ECO:0000256" key="8">
    <source>
        <dbReference type="PROSITE-ProRule" id="PRU00284"/>
    </source>
</evidence>
<dbReference type="InterPro" id="IPR003660">
    <property type="entry name" value="HAMP_dom"/>
</dbReference>
<dbReference type="EMBL" id="SACR01000004">
    <property type="protein sequence ID" value="RVU45262.1"/>
    <property type="molecule type" value="Genomic_DNA"/>
</dbReference>
<keyword evidence="3" id="KW-0145">Chemotaxis</keyword>
<dbReference type="InterPro" id="IPR004089">
    <property type="entry name" value="MCPsignal_dom"/>
</dbReference>
<evidence type="ECO:0000313" key="14">
    <source>
        <dbReference type="Proteomes" id="UP000285575"/>
    </source>
</evidence>
<dbReference type="OrthoDB" id="8780225at2"/>
<dbReference type="GO" id="GO:0004888">
    <property type="term" value="F:transmembrane signaling receptor activity"/>
    <property type="evidence" value="ECO:0007669"/>
    <property type="project" value="InterPro"/>
</dbReference>
<evidence type="ECO:0000259" key="11">
    <source>
        <dbReference type="PROSITE" id="PS50111"/>
    </source>
</evidence>
<feature type="transmembrane region" description="Helical" evidence="10">
    <location>
        <begin position="335"/>
        <end position="359"/>
    </location>
</feature>
<keyword evidence="6 10" id="KW-0472">Membrane</keyword>
<evidence type="ECO:0000256" key="10">
    <source>
        <dbReference type="SAM" id="Phobius"/>
    </source>
</evidence>
<feature type="region of interest" description="Disordered" evidence="9">
    <location>
        <begin position="796"/>
        <end position="819"/>
    </location>
</feature>
<keyword evidence="14" id="KW-1185">Reference proteome</keyword>
<feature type="domain" description="Methyl-accepting transducer" evidence="11">
    <location>
        <begin position="414"/>
        <end position="643"/>
    </location>
</feature>
<dbReference type="CDD" id="cd11386">
    <property type="entry name" value="MCP_signal"/>
    <property type="match status" value="1"/>
</dbReference>
<comment type="subcellular location">
    <subcellularLocation>
        <location evidence="1">Cell membrane</location>
        <topology evidence="1">Multi-pass membrane protein</topology>
    </subcellularLocation>
</comment>
<dbReference type="PRINTS" id="PR00260">
    <property type="entry name" value="CHEMTRNSDUCR"/>
</dbReference>
<evidence type="ECO:0000256" key="1">
    <source>
        <dbReference type="ARBA" id="ARBA00004651"/>
    </source>
</evidence>
<evidence type="ECO:0000256" key="9">
    <source>
        <dbReference type="SAM" id="MobiDB-lite"/>
    </source>
</evidence>
<evidence type="ECO:0000256" key="5">
    <source>
        <dbReference type="ARBA" id="ARBA00022989"/>
    </source>
</evidence>
<comment type="similarity">
    <text evidence="7">Belongs to the methyl-accepting chemotaxis (MCP) protein family.</text>
</comment>
<dbReference type="CDD" id="cd06225">
    <property type="entry name" value="HAMP"/>
    <property type="match status" value="1"/>
</dbReference>
<protein>
    <submittedName>
        <fullName evidence="13">HAMP domain-containing protein</fullName>
    </submittedName>
</protein>
<dbReference type="InterPro" id="IPR051310">
    <property type="entry name" value="MCP_chemotaxis"/>
</dbReference>
<proteinExistence type="inferred from homology"/>
<sequence length="835" mass="88325">MSRTWGLRPPLETCMFRLLRSPLAPGLWLMRRLRLPLKLGLLGLTLFIPLLLLLVLHVQVLRTQAGITAAEAEGTRVVKAMLDVADLTQQHRGLTNRALSGDAAAAAPRDAVRSKLTLALTEVDQALAAAQRFDLKDHWPRIRGAVAALGQGQHDAQRQRAFAQHTEQVEALRTTVLLAAERSGLLLDPEAHTFFLMDLLVERTLPWTETLGLMRGQGAGLLSRGDASATERAQMLGRVEQVRQRLLDSEHRVQALQRAGGAVPTGYEEALKLSRQFTEQAEQVFTAEALSGDAAAFFSAGTAAIQAVNVFGHGAGDQLLAALDERAGRQSAETWLTIGASTVGVLLVIYLSAAFYIAITGALRHLGKGMAAVAEGDLSHRFEIHGRDEVAEIGHVVEGMAAQLSSLVAEIRSSAVRVSETGRTLAEGGSALALRTEQQASSLAEFVATVQDTSGKVAANASSVAELDGLTAALHRKAESGNQEMAETVGSLGLLENGSRRVGEIIGVIDGIAFQTNILALNAAVEAARAGEAGRGFAVVASEVRQLAQRSSAAAAEIRQLIGQSREQVDSTVDSVQRTSAVLGELVDGVRQVSQRLREIASTSQQQSQGLEEMSAAVGNLDEITRQNAAMVDDSRSASQALVTRAEALSTAVATMRLRQGSADEAMGLVQRAQALIGQRGLEGASAELHSAEAGFVDRDLYVFVIDREGRYRLHGAKAAMEGHRVHEVPGIEGDRFVRDAWAAAEAGGGWIDYTIVQPNTGAVLPKISWVVPLKGDLLLGCGIYRQTQDTGQRAAATGQAAAPQAQVGGRGAGPAPAAAASAYRAGVRPAVARP</sequence>
<organism evidence="13 14">
    <name type="scientific">Rubrivivax rivuli</name>
    <dbReference type="NCBI Taxonomy" id="1862385"/>
    <lineage>
        <taxon>Bacteria</taxon>
        <taxon>Pseudomonadati</taxon>
        <taxon>Pseudomonadota</taxon>
        <taxon>Betaproteobacteria</taxon>
        <taxon>Burkholderiales</taxon>
        <taxon>Sphaerotilaceae</taxon>
        <taxon>Rubrivivax</taxon>
    </lineage>
</organism>
<accession>A0A437REW1</accession>
<dbReference type="PROSITE" id="PS50111">
    <property type="entry name" value="CHEMOTAXIS_TRANSDUC_2"/>
    <property type="match status" value="1"/>
</dbReference>
<keyword evidence="5 10" id="KW-1133">Transmembrane helix</keyword>
<dbReference type="SMART" id="SM00283">
    <property type="entry name" value="MA"/>
    <property type="match status" value="1"/>
</dbReference>
<reference evidence="13 14" key="1">
    <citation type="submission" date="2019-01" db="EMBL/GenBank/DDBJ databases">
        <authorList>
            <person name="Chen W.-M."/>
        </authorList>
    </citation>
    <scope>NUCLEOTIDE SEQUENCE [LARGE SCALE GENOMIC DNA]</scope>
    <source>
        <strain evidence="13 14">KYPY4</strain>
    </source>
</reference>
<dbReference type="GO" id="GO:0005886">
    <property type="term" value="C:plasma membrane"/>
    <property type="evidence" value="ECO:0007669"/>
    <property type="project" value="UniProtKB-SubCell"/>
</dbReference>
<dbReference type="PROSITE" id="PS50885">
    <property type="entry name" value="HAMP"/>
    <property type="match status" value="1"/>
</dbReference>
<dbReference type="Pfam" id="PF17200">
    <property type="entry name" value="sCache_2"/>
    <property type="match status" value="1"/>
</dbReference>
<evidence type="ECO:0000313" key="13">
    <source>
        <dbReference type="EMBL" id="RVU45262.1"/>
    </source>
</evidence>
<dbReference type="Pfam" id="PF00672">
    <property type="entry name" value="HAMP"/>
    <property type="match status" value="1"/>
</dbReference>
<dbReference type="Gene3D" id="1.10.287.950">
    <property type="entry name" value="Methyl-accepting chemotaxis protein"/>
    <property type="match status" value="1"/>
</dbReference>
<dbReference type="AlphaFoldDB" id="A0A437REW1"/>
<keyword evidence="8" id="KW-0807">Transducer</keyword>
<evidence type="ECO:0000256" key="6">
    <source>
        <dbReference type="ARBA" id="ARBA00023136"/>
    </source>
</evidence>
<dbReference type="InterPro" id="IPR004090">
    <property type="entry name" value="Chemotax_Me-accpt_rcpt"/>
</dbReference>
<dbReference type="PANTHER" id="PTHR43531">
    <property type="entry name" value="PROTEIN ICFG"/>
    <property type="match status" value="1"/>
</dbReference>
<keyword evidence="2" id="KW-1003">Cell membrane</keyword>
<evidence type="ECO:0000256" key="4">
    <source>
        <dbReference type="ARBA" id="ARBA00022692"/>
    </source>
</evidence>
<dbReference type="SMART" id="SM00304">
    <property type="entry name" value="HAMP"/>
    <property type="match status" value="2"/>
</dbReference>
<comment type="caution">
    <text evidence="13">The sequence shown here is derived from an EMBL/GenBank/DDBJ whole genome shotgun (WGS) entry which is preliminary data.</text>
</comment>
<gene>
    <name evidence="13" type="ORF">EOE66_14060</name>
</gene>
<dbReference type="SUPFAM" id="SSF58104">
    <property type="entry name" value="Methyl-accepting chemotaxis protein (MCP) signaling domain"/>
    <property type="match status" value="1"/>
</dbReference>
<dbReference type="GO" id="GO:0007165">
    <property type="term" value="P:signal transduction"/>
    <property type="evidence" value="ECO:0007669"/>
    <property type="project" value="UniProtKB-KW"/>
</dbReference>
<feature type="domain" description="HAMP" evidence="12">
    <location>
        <begin position="357"/>
        <end position="409"/>
    </location>
</feature>
<dbReference type="PANTHER" id="PTHR43531:SF11">
    <property type="entry name" value="METHYL-ACCEPTING CHEMOTAXIS PROTEIN 3"/>
    <property type="match status" value="1"/>
</dbReference>
<dbReference type="InterPro" id="IPR033480">
    <property type="entry name" value="sCache_2"/>
</dbReference>
<keyword evidence="4 10" id="KW-0812">Transmembrane</keyword>
<dbReference type="GO" id="GO:0006935">
    <property type="term" value="P:chemotaxis"/>
    <property type="evidence" value="ECO:0007669"/>
    <property type="project" value="UniProtKB-KW"/>
</dbReference>
<evidence type="ECO:0000256" key="3">
    <source>
        <dbReference type="ARBA" id="ARBA00022500"/>
    </source>
</evidence>
<dbReference type="Proteomes" id="UP000285575">
    <property type="component" value="Unassembled WGS sequence"/>
</dbReference>
<dbReference type="Pfam" id="PF00015">
    <property type="entry name" value="MCPsignal"/>
    <property type="match status" value="1"/>
</dbReference>
<name>A0A437REW1_9BURK</name>
<evidence type="ECO:0000256" key="7">
    <source>
        <dbReference type="ARBA" id="ARBA00029447"/>
    </source>
</evidence>